<reference evidence="3 4" key="1">
    <citation type="submission" date="2013-02" db="EMBL/GenBank/DDBJ databases">
        <title>Genome sequence of Clostridium saccharoperbutylacetonicum N1-4(HMT).</title>
        <authorList>
            <person name="Poehlein A."/>
            <person name="Daniel R."/>
        </authorList>
    </citation>
    <scope>NUCLEOTIDE SEQUENCE [LARGE SCALE GENOMIC DNA]</scope>
    <source>
        <strain evidence="4">N1-4(HMT)</strain>
    </source>
</reference>
<dbReference type="EMBL" id="CP004121">
    <property type="protein sequence ID" value="AGF57515.1"/>
    <property type="molecule type" value="Genomic_DNA"/>
</dbReference>
<feature type="compositionally biased region" description="Basic and acidic residues" evidence="1">
    <location>
        <begin position="37"/>
        <end position="49"/>
    </location>
</feature>
<dbReference type="HOGENOM" id="CLU_1270471_0_0_9"/>
<dbReference type="AlphaFoldDB" id="M1LWE7"/>
<organism evidence="3 4">
    <name type="scientific">Clostridium saccharoperbutylacetonicum N1-4(HMT)</name>
    <dbReference type="NCBI Taxonomy" id="931276"/>
    <lineage>
        <taxon>Bacteria</taxon>
        <taxon>Bacillati</taxon>
        <taxon>Bacillota</taxon>
        <taxon>Clostridia</taxon>
        <taxon>Eubacteriales</taxon>
        <taxon>Clostridiaceae</taxon>
        <taxon>Clostridium</taxon>
    </lineage>
</organism>
<dbReference type="OrthoDB" id="1933170at2"/>
<dbReference type="RefSeq" id="WP_015393829.1">
    <property type="nucleotide sequence ID" value="NC_020291.1"/>
</dbReference>
<gene>
    <name evidence="3" type="ORF">Cspa_c37550</name>
</gene>
<evidence type="ECO:0000313" key="4">
    <source>
        <dbReference type="Proteomes" id="UP000011728"/>
    </source>
</evidence>
<sequence>MKKLKFIGLIILLLLPIVAISCTSQDNSKTTANNTIEKNKNNTENDTSKKYQNTPEAQKILEANQREDNEKDNTNIDKKYKDLDKSTLNYNNGYSSNTYYETKESFVGSEAAIPKINNKKYMEILKDYTYASEVNPTKIPYSEAVKLAKSILPDDIKEVQKKYDKDTSTTYVSYSSSKGNFVVGFSYDYDTSQASGFNPNSDNEIIVGIHYLKQISE</sequence>
<dbReference type="PATRIC" id="fig|931276.5.peg.3788"/>
<keyword evidence="2" id="KW-0732">Signal</keyword>
<feature type="signal peptide" evidence="2">
    <location>
        <begin position="1"/>
        <end position="21"/>
    </location>
</feature>
<dbReference type="PROSITE" id="PS51257">
    <property type="entry name" value="PROKAR_LIPOPROTEIN"/>
    <property type="match status" value="1"/>
</dbReference>
<feature type="region of interest" description="Disordered" evidence="1">
    <location>
        <begin position="27"/>
        <end position="53"/>
    </location>
</feature>
<protein>
    <recommendedName>
        <fullName evidence="5">Lipoprotein</fullName>
    </recommendedName>
</protein>
<dbReference type="eggNOG" id="ENOG5032JGV">
    <property type="taxonomic scope" value="Bacteria"/>
</dbReference>
<dbReference type="KEGG" id="csr:Cspa_c37550"/>
<keyword evidence="4" id="KW-1185">Reference proteome</keyword>
<feature type="chain" id="PRO_5038484503" description="Lipoprotein" evidence="2">
    <location>
        <begin position="22"/>
        <end position="217"/>
    </location>
</feature>
<evidence type="ECO:0000256" key="1">
    <source>
        <dbReference type="SAM" id="MobiDB-lite"/>
    </source>
</evidence>
<accession>M1LWE7</accession>
<name>M1LWE7_9CLOT</name>
<evidence type="ECO:0000256" key="2">
    <source>
        <dbReference type="SAM" id="SignalP"/>
    </source>
</evidence>
<evidence type="ECO:0000313" key="3">
    <source>
        <dbReference type="EMBL" id="AGF57515.1"/>
    </source>
</evidence>
<evidence type="ECO:0008006" key="5">
    <source>
        <dbReference type="Google" id="ProtNLM"/>
    </source>
</evidence>
<dbReference type="Proteomes" id="UP000011728">
    <property type="component" value="Chromosome"/>
</dbReference>
<proteinExistence type="predicted"/>